<protein>
    <submittedName>
        <fullName evidence="3">IS3 family transposase</fullName>
    </submittedName>
</protein>
<dbReference type="NCBIfam" id="NF033516">
    <property type="entry name" value="transpos_IS3"/>
    <property type="match status" value="1"/>
</dbReference>
<dbReference type="EMBL" id="DRGM01000075">
    <property type="protein sequence ID" value="HEA16105.1"/>
    <property type="molecule type" value="Genomic_DNA"/>
</dbReference>
<sequence length="393" mass="45429">MTKLKRATYSAAIKLETAQLVVDQSYTQEEAAKAMGVGKSTVSKWVTQLKQERNGQPPSASPMTPEQIEIRELKKQIQRIELEKDIFKKGYRSLDVRLPEQFSLIEKLNQRERYPISVLCNVFNVHRSSYKYWAIRDTTPTPEQIRLEAEVRAIHAMSGGSAGSRTIAAIATNNDFELSRYRAAKLMVKLKLESCQVPQHSYKRGGNEHLEIPNLLDRQFDVVEPDTVWCGDVTYIWVGNRWAYLAVIIDLFARKVVGWAMSLSPDTNLTLKALELAYESRGKPTGLMFHSDQGSHYTSLKYRQRLWRYKIKQSMSRRGNCWDNAPMERFFRSFKTEWMPKVGYGNFIDAKYSVSDYINGYYNNVRPHHYNAGLAPNESEVRYQDSKTVAKFY</sequence>
<dbReference type="PROSITE" id="PS50994">
    <property type="entry name" value="INTEGRASE"/>
    <property type="match status" value="1"/>
</dbReference>
<reference evidence="3" key="1">
    <citation type="journal article" date="2020" name="mSystems">
        <title>Genome- and Community-Level Interaction Insights into Carbon Utilization and Element Cycling Functions of Hydrothermarchaeota in Hydrothermal Sediment.</title>
        <authorList>
            <person name="Zhou Z."/>
            <person name="Liu Y."/>
            <person name="Xu W."/>
            <person name="Pan J."/>
            <person name="Luo Z.H."/>
            <person name="Li M."/>
        </authorList>
    </citation>
    <scope>NUCLEOTIDE SEQUENCE [LARGE SCALE GENOMIC DNA]</scope>
    <source>
        <strain evidence="3">HyVt-346</strain>
    </source>
</reference>
<dbReference type="AlphaFoldDB" id="A0A7V1CXR6"/>
<dbReference type="Pfam" id="PF00665">
    <property type="entry name" value="rve"/>
    <property type="match status" value="1"/>
</dbReference>
<comment type="caution">
    <text evidence="3">The sequence shown here is derived from an EMBL/GenBank/DDBJ whole genome shotgun (WGS) entry which is preliminary data.</text>
</comment>
<dbReference type="InterPro" id="IPR050900">
    <property type="entry name" value="Transposase_IS3/IS150/IS904"/>
</dbReference>
<dbReference type="Pfam" id="PF01527">
    <property type="entry name" value="HTH_Tnp_1"/>
    <property type="match status" value="1"/>
</dbReference>
<dbReference type="InterPro" id="IPR009057">
    <property type="entry name" value="Homeodomain-like_sf"/>
</dbReference>
<dbReference type="SUPFAM" id="SSF53098">
    <property type="entry name" value="Ribonuclease H-like"/>
    <property type="match status" value="1"/>
</dbReference>
<dbReference type="Proteomes" id="UP000886188">
    <property type="component" value="Unassembled WGS sequence"/>
</dbReference>
<dbReference type="CDD" id="cd00093">
    <property type="entry name" value="HTH_XRE"/>
    <property type="match status" value="1"/>
</dbReference>
<proteinExistence type="inferred from homology"/>
<dbReference type="PANTHER" id="PTHR46889:SF4">
    <property type="entry name" value="TRANSPOSASE INSO FOR INSERTION SEQUENCE ELEMENT IS911B-RELATED"/>
    <property type="match status" value="1"/>
</dbReference>
<organism evidence="3">
    <name type="scientific">Pseudoalteromonas prydzensis</name>
    <dbReference type="NCBI Taxonomy" id="182141"/>
    <lineage>
        <taxon>Bacteria</taxon>
        <taxon>Pseudomonadati</taxon>
        <taxon>Pseudomonadota</taxon>
        <taxon>Gammaproteobacteria</taxon>
        <taxon>Alteromonadales</taxon>
        <taxon>Pseudoalteromonadaceae</taxon>
        <taxon>Pseudoalteromonas</taxon>
    </lineage>
</organism>
<dbReference type="InterPro" id="IPR001584">
    <property type="entry name" value="Integrase_cat-core"/>
</dbReference>
<comment type="similarity">
    <text evidence="1">Belongs to the transposase 8 family.</text>
</comment>
<gene>
    <name evidence="3" type="ORF">ENH88_06610</name>
</gene>
<name>A0A7V1CXR6_9GAMM</name>
<dbReference type="PANTHER" id="PTHR46889">
    <property type="entry name" value="TRANSPOSASE INSF FOR INSERTION SEQUENCE IS3B-RELATED"/>
    <property type="match status" value="1"/>
</dbReference>
<dbReference type="RefSeq" id="WP_304180944.1">
    <property type="nucleotide sequence ID" value="NZ_DRGM01000075.1"/>
</dbReference>
<dbReference type="Gene3D" id="3.30.420.10">
    <property type="entry name" value="Ribonuclease H-like superfamily/Ribonuclease H"/>
    <property type="match status" value="1"/>
</dbReference>
<feature type="domain" description="Integrase catalytic" evidence="2">
    <location>
        <begin position="221"/>
        <end position="384"/>
    </location>
</feature>
<dbReference type="InterPro" id="IPR002514">
    <property type="entry name" value="Transposase_8"/>
</dbReference>
<dbReference type="InterPro" id="IPR012337">
    <property type="entry name" value="RNaseH-like_sf"/>
</dbReference>
<dbReference type="Gene3D" id="1.10.10.60">
    <property type="entry name" value="Homeodomain-like"/>
    <property type="match status" value="1"/>
</dbReference>
<dbReference type="GO" id="GO:0015074">
    <property type="term" value="P:DNA integration"/>
    <property type="evidence" value="ECO:0007669"/>
    <property type="project" value="InterPro"/>
</dbReference>
<dbReference type="InterPro" id="IPR048020">
    <property type="entry name" value="Transpos_IS3"/>
</dbReference>
<dbReference type="InterPro" id="IPR036397">
    <property type="entry name" value="RNaseH_sf"/>
</dbReference>
<evidence type="ECO:0000313" key="3">
    <source>
        <dbReference type="EMBL" id="HEA16105.1"/>
    </source>
</evidence>
<dbReference type="GO" id="GO:0006313">
    <property type="term" value="P:DNA transposition"/>
    <property type="evidence" value="ECO:0007669"/>
    <property type="project" value="InterPro"/>
</dbReference>
<dbReference type="GO" id="GO:0003677">
    <property type="term" value="F:DNA binding"/>
    <property type="evidence" value="ECO:0007669"/>
    <property type="project" value="InterPro"/>
</dbReference>
<dbReference type="InterPro" id="IPR001387">
    <property type="entry name" value="Cro/C1-type_HTH"/>
</dbReference>
<dbReference type="Pfam" id="PF13333">
    <property type="entry name" value="rve_2"/>
    <property type="match status" value="1"/>
</dbReference>
<accession>A0A7V1CXR6</accession>
<dbReference type="GO" id="GO:0004803">
    <property type="term" value="F:transposase activity"/>
    <property type="evidence" value="ECO:0007669"/>
    <property type="project" value="InterPro"/>
</dbReference>
<evidence type="ECO:0000256" key="1">
    <source>
        <dbReference type="ARBA" id="ARBA00009964"/>
    </source>
</evidence>
<evidence type="ECO:0000259" key="2">
    <source>
        <dbReference type="PROSITE" id="PS50994"/>
    </source>
</evidence>
<dbReference type="SUPFAM" id="SSF46689">
    <property type="entry name" value="Homeodomain-like"/>
    <property type="match status" value="1"/>
</dbReference>